<proteinExistence type="predicted"/>
<evidence type="ECO:0000313" key="2">
    <source>
        <dbReference type="Proteomes" id="UP001383192"/>
    </source>
</evidence>
<dbReference type="AlphaFoldDB" id="A0AAW0B7M0"/>
<dbReference type="Proteomes" id="UP001383192">
    <property type="component" value="Unassembled WGS sequence"/>
</dbReference>
<organism evidence="1 2">
    <name type="scientific">Paramarasmius palmivorus</name>
    <dbReference type="NCBI Taxonomy" id="297713"/>
    <lineage>
        <taxon>Eukaryota</taxon>
        <taxon>Fungi</taxon>
        <taxon>Dikarya</taxon>
        <taxon>Basidiomycota</taxon>
        <taxon>Agaricomycotina</taxon>
        <taxon>Agaricomycetes</taxon>
        <taxon>Agaricomycetidae</taxon>
        <taxon>Agaricales</taxon>
        <taxon>Marasmiineae</taxon>
        <taxon>Marasmiaceae</taxon>
        <taxon>Paramarasmius</taxon>
    </lineage>
</organism>
<accession>A0AAW0B7M0</accession>
<dbReference type="EMBL" id="JAYKXP010000158">
    <property type="protein sequence ID" value="KAK7021930.1"/>
    <property type="molecule type" value="Genomic_DNA"/>
</dbReference>
<evidence type="ECO:0000313" key="1">
    <source>
        <dbReference type="EMBL" id="KAK7021930.1"/>
    </source>
</evidence>
<comment type="caution">
    <text evidence="1">The sequence shown here is derived from an EMBL/GenBank/DDBJ whole genome shotgun (WGS) entry which is preliminary data.</text>
</comment>
<sequence length="300" mass="34081">MAPSLLTIPPEIRSIILEQVILAKRDAPNDLQSAETTHHLHRDNTYYNQLTMHFEAWSPGLRNVHFERQSTGYSSNSLPLLLTNHQINAETHSAMSRLVNEVRRYDLDILVSQGFWSTWTCVPILSDQVDLVTATFRVDFIPTSGFIPGDGSPPTIYWWFYFLLEYFLKRGPVVPTTSNLSRPVDREVCIRELVLNFVSTTGSNLAAKLAQEAERALSYVIGMSYHTSPYGAIIHERVGAVRLCVNGALISEVNPGEVLSKMVYVDPVQTIGYLVIREARLVAFWEWKEKAAKLRRRRGF</sequence>
<protein>
    <submittedName>
        <fullName evidence="1">Uncharacterized protein</fullName>
    </submittedName>
</protein>
<name>A0AAW0B7M0_9AGAR</name>
<reference evidence="1 2" key="1">
    <citation type="submission" date="2024-01" db="EMBL/GenBank/DDBJ databases">
        <title>A draft genome for a cacao thread blight-causing isolate of Paramarasmius palmivorus.</title>
        <authorList>
            <person name="Baruah I.K."/>
            <person name="Bukari Y."/>
            <person name="Amoako-Attah I."/>
            <person name="Meinhardt L.W."/>
            <person name="Bailey B.A."/>
            <person name="Cohen S.P."/>
        </authorList>
    </citation>
    <scope>NUCLEOTIDE SEQUENCE [LARGE SCALE GENOMIC DNA]</scope>
    <source>
        <strain evidence="1 2">GH-12</strain>
    </source>
</reference>
<keyword evidence="2" id="KW-1185">Reference proteome</keyword>
<gene>
    <name evidence="1" type="ORF">VNI00_017159</name>
</gene>